<proteinExistence type="inferred from homology"/>
<keyword evidence="7 13" id="KW-0378">Hydrolase</keyword>
<dbReference type="STRING" id="1214573.A0A0G2FBL7"/>
<dbReference type="Proteomes" id="UP000034680">
    <property type="component" value="Unassembled WGS sequence"/>
</dbReference>
<evidence type="ECO:0000256" key="11">
    <source>
        <dbReference type="PIRSR" id="PIRSR611150-1"/>
    </source>
</evidence>
<feature type="chain" id="PRO_5005117705" description="Cutinase" evidence="13">
    <location>
        <begin position="20"/>
        <end position="226"/>
    </location>
</feature>
<dbReference type="OrthoDB" id="3225429at2759"/>
<evidence type="ECO:0000256" key="9">
    <source>
        <dbReference type="ARBA" id="ARBA00023157"/>
    </source>
</evidence>
<protein>
    <recommendedName>
        <fullName evidence="3 13">Cutinase</fullName>
        <ecNumber evidence="3 13">3.1.1.74</ecNumber>
    </recommendedName>
</protein>
<dbReference type="PANTHER" id="PTHR48250:SF3">
    <property type="entry name" value="CUTINASE 1-RELATED"/>
    <property type="match status" value="1"/>
</dbReference>
<evidence type="ECO:0000256" key="1">
    <source>
        <dbReference type="ARBA" id="ARBA00004613"/>
    </source>
</evidence>
<dbReference type="Pfam" id="PF01083">
    <property type="entry name" value="Cutinase"/>
    <property type="match status" value="1"/>
</dbReference>
<dbReference type="GO" id="GO:0005576">
    <property type="term" value="C:extracellular region"/>
    <property type="evidence" value="ECO:0007669"/>
    <property type="project" value="UniProtKB-SubCell"/>
</dbReference>
<evidence type="ECO:0000256" key="3">
    <source>
        <dbReference type="ARBA" id="ARBA00013095"/>
    </source>
</evidence>
<dbReference type="Gene3D" id="3.40.50.1820">
    <property type="entry name" value="alpha/beta hydrolase"/>
    <property type="match status" value="1"/>
</dbReference>
<evidence type="ECO:0000256" key="7">
    <source>
        <dbReference type="ARBA" id="ARBA00022801"/>
    </source>
</evidence>
<dbReference type="InterPro" id="IPR029058">
    <property type="entry name" value="AB_hydrolase_fold"/>
</dbReference>
<dbReference type="SMART" id="SM01110">
    <property type="entry name" value="Cutinase"/>
    <property type="match status" value="1"/>
</dbReference>
<feature type="disulfide bond" evidence="12">
    <location>
        <begin position="187"/>
        <end position="194"/>
    </location>
</feature>
<dbReference type="InterPro" id="IPR043580">
    <property type="entry name" value="CUTINASE_1"/>
</dbReference>
<sequence>MPSLKSFLTTLAVTTVTLSMPLSIPSSISSLIPKAVSGGDFTGDTQNGLSGACKPMTIIFARGSGETGNVGTATGPPFFQAVAKRVGAANVAVQGVEYGAAFLSVLSGGDAAGSTKMADLAQQALSKCPDTKVVLSGYSQGGQLVHNAAKLLPAKTAGKIAAAVTFGDPDNGQSFANILAGNCKIFCNPSDNICQNGYLITAFHYSYATQYVPAAADFVASKLQAN</sequence>
<dbReference type="GO" id="GO:0050525">
    <property type="term" value="F:cutinase activity"/>
    <property type="evidence" value="ECO:0007669"/>
    <property type="project" value="UniProtKB-UniRule"/>
</dbReference>
<dbReference type="InterPro" id="IPR000675">
    <property type="entry name" value="Cutinase/axe"/>
</dbReference>
<feature type="signal peptide" evidence="13">
    <location>
        <begin position="1"/>
        <end position="19"/>
    </location>
</feature>
<dbReference type="PRINTS" id="PR00129">
    <property type="entry name" value="CUTINASE"/>
</dbReference>
<dbReference type="InterPro" id="IPR011150">
    <property type="entry name" value="Cutinase_monf"/>
</dbReference>
<dbReference type="EC" id="3.1.1.74" evidence="3 13"/>
<name>A0A0G2FBL7_9PEZI</name>
<gene>
    <name evidence="14" type="ORF">UCDDA912_g07993</name>
</gene>
<evidence type="ECO:0000256" key="13">
    <source>
        <dbReference type="RuleBase" id="RU361263"/>
    </source>
</evidence>
<reference evidence="14 15" key="2">
    <citation type="submission" date="2015-05" db="EMBL/GenBank/DDBJ databases">
        <authorList>
            <person name="Morales-Cruz A."/>
            <person name="Amrine K.C."/>
            <person name="Cantu D."/>
        </authorList>
    </citation>
    <scope>NUCLEOTIDE SEQUENCE [LARGE SCALE GENOMIC DNA]</scope>
    <source>
        <strain evidence="14">DA912</strain>
    </source>
</reference>
<keyword evidence="8" id="KW-0843">Virulence</keyword>
<keyword evidence="15" id="KW-1185">Reference proteome</keyword>
<evidence type="ECO:0000313" key="14">
    <source>
        <dbReference type="EMBL" id="KKY32042.1"/>
    </source>
</evidence>
<evidence type="ECO:0000256" key="2">
    <source>
        <dbReference type="ARBA" id="ARBA00007534"/>
    </source>
</evidence>
<dbReference type="SUPFAM" id="SSF53474">
    <property type="entry name" value="alpha/beta-Hydrolases"/>
    <property type="match status" value="1"/>
</dbReference>
<keyword evidence="6 13" id="KW-0732">Signal</keyword>
<dbReference type="PANTHER" id="PTHR48250">
    <property type="entry name" value="CUTINASE 2-RELATED"/>
    <property type="match status" value="1"/>
</dbReference>
<dbReference type="PROSITE" id="PS00155">
    <property type="entry name" value="CUTINASE_1"/>
    <property type="match status" value="1"/>
</dbReference>
<feature type="active site" description="Proton donor/acceptor" evidence="11">
    <location>
        <position position="204"/>
    </location>
</feature>
<evidence type="ECO:0000256" key="5">
    <source>
        <dbReference type="ARBA" id="ARBA00022525"/>
    </source>
</evidence>
<dbReference type="AlphaFoldDB" id="A0A0G2FBL7"/>
<keyword evidence="5 13" id="KW-0964">Secreted</keyword>
<keyword evidence="9 12" id="KW-1015">Disulfide bond</keyword>
<dbReference type="GO" id="GO:0016052">
    <property type="term" value="P:carbohydrate catabolic process"/>
    <property type="evidence" value="ECO:0007669"/>
    <property type="project" value="TreeGrafter"/>
</dbReference>
<reference evidence="14 15" key="1">
    <citation type="submission" date="2015-05" db="EMBL/GenBank/DDBJ databases">
        <title>Distinctive expansion of gene families associated with plant cell wall degradation and secondary metabolism in the genomes of grapevine trunk pathogens.</title>
        <authorList>
            <person name="Lawrence D.P."/>
            <person name="Travadon R."/>
            <person name="Rolshausen P.E."/>
            <person name="Baumgartner K."/>
        </authorList>
    </citation>
    <scope>NUCLEOTIDE SEQUENCE [LARGE SCALE GENOMIC DNA]</scope>
    <source>
        <strain evidence="14">DA912</strain>
    </source>
</reference>
<feature type="active site" evidence="11">
    <location>
        <position position="191"/>
    </location>
</feature>
<organism evidence="14 15">
    <name type="scientific">Diaporthe ampelina</name>
    <dbReference type="NCBI Taxonomy" id="1214573"/>
    <lineage>
        <taxon>Eukaryota</taxon>
        <taxon>Fungi</taxon>
        <taxon>Dikarya</taxon>
        <taxon>Ascomycota</taxon>
        <taxon>Pezizomycotina</taxon>
        <taxon>Sordariomycetes</taxon>
        <taxon>Sordariomycetidae</taxon>
        <taxon>Diaporthales</taxon>
        <taxon>Diaporthaceae</taxon>
        <taxon>Diaporthe</taxon>
    </lineage>
</organism>
<accession>A0A0G2FBL7</accession>
<evidence type="ECO:0000256" key="8">
    <source>
        <dbReference type="ARBA" id="ARBA00023026"/>
    </source>
</evidence>
<evidence type="ECO:0000256" key="10">
    <source>
        <dbReference type="ARBA" id="ARBA00034045"/>
    </source>
</evidence>
<evidence type="ECO:0000256" key="6">
    <source>
        <dbReference type="ARBA" id="ARBA00022729"/>
    </source>
</evidence>
<comment type="subcellular location">
    <subcellularLocation>
        <location evidence="1 13">Secreted</location>
    </subcellularLocation>
</comment>
<keyword evidence="4 13" id="KW-0719">Serine esterase</keyword>
<feature type="disulfide bond" evidence="12">
    <location>
        <begin position="53"/>
        <end position="128"/>
    </location>
</feature>
<comment type="caution">
    <text evidence="14">The sequence shown here is derived from an EMBL/GenBank/DDBJ whole genome shotgun (WGS) entry which is preliminary data.</text>
</comment>
<evidence type="ECO:0000256" key="4">
    <source>
        <dbReference type="ARBA" id="ARBA00022487"/>
    </source>
</evidence>
<evidence type="ECO:0000313" key="15">
    <source>
        <dbReference type="Proteomes" id="UP000034680"/>
    </source>
</evidence>
<comment type="similarity">
    <text evidence="2 13">Belongs to the cutinase family.</text>
</comment>
<feature type="active site" description="Nucleophile" evidence="11">
    <location>
        <position position="139"/>
    </location>
</feature>
<comment type="function">
    <text evidence="13">Catalyzes the hydrolysis of complex carboxylic polyesters found in the cell wall of plants. Degrades cutin, a macromolecule that forms the structure of the plant cuticle.</text>
</comment>
<comment type="catalytic activity">
    <reaction evidence="10 13">
        <text>cutin + H2O = cutin monomers.</text>
        <dbReference type="EC" id="3.1.1.74"/>
    </reaction>
</comment>
<dbReference type="EMBL" id="LCUC01000346">
    <property type="protein sequence ID" value="KKY32042.1"/>
    <property type="molecule type" value="Genomic_DNA"/>
</dbReference>
<evidence type="ECO:0000256" key="12">
    <source>
        <dbReference type="PIRSR" id="PIRSR611150-2"/>
    </source>
</evidence>